<dbReference type="Proteomes" id="UP000332933">
    <property type="component" value="Unassembled WGS sequence"/>
</dbReference>
<evidence type="ECO:0000313" key="4">
    <source>
        <dbReference type="Proteomes" id="UP000332933"/>
    </source>
</evidence>
<dbReference type="PANTHER" id="PTHR22767">
    <property type="entry name" value="N-TERMINAL ACETYLTRANSFERASE-RELATED"/>
    <property type="match status" value="1"/>
</dbReference>
<dbReference type="GO" id="GO:0031416">
    <property type="term" value="C:NatB complex"/>
    <property type="evidence" value="ECO:0007669"/>
    <property type="project" value="TreeGrafter"/>
</dbReference>
<protein>
    <submittedName>
        <fullName evidence="3">Aste57867_14856 protein</fullName>
    </submittedName>
</protein>
<organism evidence="3 4">
    <name type="scientific">Aphanomyces stellatus</name>
    <dbReference type="NCBI Taxonomy" id="120398"/>
    <lineage>
        <taxon>Eukaryota</taxon>
        <taxon>Sar</taxon>
        <taxon>Stramenopiles</taxon>
        <taxon>Oomycota</taxon>
        <taxon>Saprolegniomycetes</taxon>
        <taxon>Saprolegniales</taxon>
        <taxon>Verrucalvaceae</taxon>
        <taxon>Aphanomyces</taxon>
    </lineage>
</organism>
<dbReference type="EMBL" id="CAADRA010005604">
    <property type="protein sequence ID" value="VFT91674.1"/>
    <property type="molecule type" value="Genomic_DNA"/>
</dbReference>
<dbReference type="Pfam" id="PF09797">
    <property type="entry name" value="NatB_MDM20"/>
    <property type="match status" value="1"/>
</dbReference>
<dbReference type="AlphaFoldDB" id="A0A485L2N3"/>
<evidence type="ECO:0000256" key="1">
    <source>
        <dbReference type="ARBA" id="ARBA00006298"/>
    </source>
</evidence>
<reference evidence="3 4" key="1">
    <citation type="submission" date="2019-03" db="EMBL/GenBank/DDBJ databases">
        <authorList>
            <person name="Gaulin E."/>
            <person name="Dumas B."/>
        </authorList>
    </citation>
    <scope>NUCLEOTIDE SEQUENCE [LARGE SCALE GENOMIC DNA]</scope>
    <source>
        <strain evidence="3">CBS 568.67</strain>
    </source>
</reference>
<comment type="similarity">
    <text evidence="1">Belongs to the MDM20/NAA25 family.</text>
</comment>
<dbReference type="PANTHER" id="PTHR22767:SF3">
    <property type="entry name" value="N-ALPHA-ACETYLTRANSFERASE 25, NATB AUXILIARY SUBUNIT"/>
    <property type="match status" value="1"/>
</dbReference>
<dbReference type="OrthoDB" id="1874341at2759"/>
<evidence type="ECO:0000313" key="3">
    <source>
        <dbReference type="EMBL" id="VFT91674.1"/>
    </source>
</evidence>
<keyword evidence="4" id="KW-1185">Reference proteome</keyword>
<gene>
    <name evidence="3" type="primary">Aste57867_14856</name>
    <name evidence="2" type="ORF">As57867_014800</name>
    <name evidence="3" type="ORF">ASTE57867_14856</name>
</gene>
<reference evidence="2" key="2">
    <citation type="submission" date="2019-06" db="EMBL/GenBank/DDBJ databases">
        <title>Genomics analysis of Aphanomyces spp. identifies a new class of oomycete effector associated with host adaptation.</title>
        <authorList>
            <person name="Gaulin E."/>
        </authorList>
    </citation>
    <scope>NUCLEOTIDE SEQUENCE</scope>
    <source>
        <strain evidence="2">CBS 578.67</strain>
    </source>
</reference>
<proteinExistence type="inferred from homology"/>
<sequence>MQAIDRKVLEASLAAAIHEYARCVAVYTDLLTQTNADDWAFWLGLIDATLAIETPEALAHLTATIATLQAQHGTTFRGPWLAELELAFRQLQRGATPAFVHELVVPYMDRFASKTCCVTDLQRYVGSLDAAARAALVAASHDRLATALASQEATTGDVKTQTKWFKQALLARKMLRLLGDHTTLSTADALARVEAMLQEYHANQWLNQTSVGGQREVQVTDDLLLLTVLLYVDVYVASADTTDAATRRAWLLHAATCLEFGLGRSAYNFQMKMLLCRVYALLGAGDAVVARYDELDVKQIQLDSLSYLIVDPLLALGHVEYAKTICDNIRSLHRSTARDTPEFIARAYRLGVFSKAQDMTGFLLHKMQRSQMLALATSELVHLQLADLTRTTATHLQNQFLLQPLPHLADLERFVRDADRLSRNHHREVQVDWTLATPETTGRYVIDGRTAAACDRTTADPVLFKRWLELRVVVPQILAASYQGNATEVAARADEFKAIVHGLETDETAAVWAVAATAVDALARISQDDAAAGGALLDQVAAQVKALDVIERALGDEMVSGHGLSHASLWLYHVSPYVLVFVALAAKHLKPKKKAKADASTKDCVDRLKHYVAAHVEWNQHGIARCKTFKPIVVVPDHAVVQEAVEAVKTKVTAAQAAAVGRVQGTLVDHVSFLRSL</sequence>
<dbReference type="EMBL" id="VJMH01005583">
    <property type="protein sequence ID" value="KAF0694261.1"/>
    <property type="molecule type" value="Genomic_DNA"/>
</dbReference>
<accession>A0A485L2N3</accession>
<evidence type="ECO:0000313" key="2">
    <source>
        <dbReference type="EMBL" id="KAF0694261.1"/>
    </source>
</evidence>
<dbReference type="InterPro" id="IPR019183">
    <property type="entry name" value="NAA25_NatB_aux_su"/>
</dbReference>
<name>A0A485L2N3_9STRA</name>